<feature type="non-terminal residue" evidence="2">
    <location>
        <position position="320"/>
    </location>
</feature>
<dbReference type="HOGENOM" id="CLU_869207_0_0_1"/>
<dbReference type="Proteomes" id="UP000007431">
    <property type="component" value="Unassembled WGS sequence"/>
</dbReference>
<proteinExistence type="predicted"/>
<dbReference type="KEGG" id="scm:SCHCO_02697461"/>
<evidence type="ECO:0000256" key="1">
    <source>
        <dbReference type="SAM" id="MobiDB-lite"/>
    </source>
</evidence>
<dbReference type="EMBL" id="GL377304">
    <property type="protein sequence ID" value="EFI98688.1"/>
    <property type="molecule type" value="Genomic_DNA"/>
</dbReference>
<feature type="region of interest" description="Disordered" evidence="1">
    <location>
        <begin position="1"/>
        <end position="54"/>
    </location>
</feature>
<dbReference type="InParanoid" id="D8PYG1"/>
<evidence type="ECO:0000313" key="2">
    <source>
        <dbReference type="EMBL" id="EFI98688.1"/>
    </source>
</evidence>
<dbReference type="GeneID" id="9592311"/>
<dbReference type="Gene3D" id="3.60.130.30">
    <property type="match status" value="1"/>
</dbReference>
<keyword evidence="3" id="KW-1185">Reference proteome</keyword>
<sequence length="320" mass="35515">MPPKKRVGPSAKAQNSRKKSKGSDGKPIRPPPSPSLSRPSSLSPPPSTIDETLSGPCTVSQLCEIARMKSCRQAQDALLKQYRLQTRELSEAGLTKRAGHDPIRQLTIPCTIVDRHETPLLVFIPNLFEGAMLEHINKDSTEASLHADQTEALTVEKLVETLEGDWVPEQLSTFNFRPNSAIVGQALNAALLKIDELHALDVMDIAQRILEDHPATKELFLHDRTWLNSCIYYFRSGSMNALLSPPAPLKAWRFLVVSGEFSGGELYCPQLMVKLSLQPGHVVAFRGDVEWKVSSSEGFRAMAMYYTSAAVWDRYDVVCS</sequence>
<reference evidence="2 3" key="1">
    <citation type="journal article" date="2010" name="Nat. Biotechnol.">
        <title>Genome sequence of the model mushroom Schizophyllum commune.</title>
        <authorList>
            <person name="Ohm R.A."/>
            <person name="de Jong J.F."/>
            <person name="Lugones L.G."/>
            <person name="Aerts A."/>
            <person name="Kothe E."/>
            <person name="Stajich J.E."/>
            <person name="de Vries R.P."/>
            <person name="Record E."/>
            <person name="Levasseur A."/>
            <person name="Baker S.E."/>
            <person name="Bartholomew K.A."/>
            <person name="Coutinho P.M."/>
            <person name="Erdmann S."/>
            <person name="Fowler T.J."/>
            <person name="Gathman A.C."/>
            <person name="Lombard V."/>
            <person name="Henrissat B."/>
            <person name="Knabe N."/>
            <person name="Kuees U."/>
            <person name="Lilly W.W."/>
            <person name="Lindquist E."/>
            <person name="Lucas S."/>
            <person name="Magnuson J.K."/>
            <person name="Piumi F."/>
            <person name="Raudaskoski M."/>
            <person name="Salamov A."/>
            <person name="Schmutz J."/>
            <person name="Schwarze F.W.M.R."/>
            <person name="vanKuyk P.A."/>
            <person name="Horton J.S."/>
            <person name="Grigoriev I.V."/>
            <person name="Woesten H.A.B."/>
        </authorList>
    </citation>
    <scope>NUCLEOTIDE SEQUENCE [LARGE SCALE GENOMIC DNA]</scope>
    <source>
        <strain evidence="3">H4-8 / FGSC 9210</strain>
    </source>
</reference>
<gene>
    <name evidence="2" type="ORF">SCHCODRAFT_106366</name>
</gene>
<dbReference type="VEuPathDB" id="FungiDB:SCHCODRAFT_02697461"/>
<accession>D8PYG1</accession>
<organism evidence="3">
    <name type="scientific">Schizophyllum commune (strain H4-8 / FGSC 9210)</name>
    <name type="common">Split gill fungus</name>
    <dbReference type="NCBI Taxonomy" id="578458"/>
    <lineage>
        <taxon>Eukaryota</taxon>
        <taxon>Fungi</taxon>
        <taxon>Dikarya</taxon>
        <taxon>Basidiomycota</taxon>
        <taxon>Agaricomycotina</taxon>
        <taxon>Agaricomycetes</taxon>
        <taxon>Agaricomycetidae</taxon>
        <taxon>Agaricales</taxon>
        <taxon>Schizophyllaceae</taxon>
        <taxon>Schizophyllum</taxon>
    </lineage>
</organism>
<evidence type="ECO:0000313" key="3">
    <source>
        <dbReference type="Proteomes" id="UP000007431"/>
    </source>
</evidence>
<dbReference type="AlphaFoldDB" id="D8PYG1"/>
<dbReference type="OrthoDB" id="3255767at2759"/>
<dbReference type="RefSeq" id="XP_003033591.1">
    <property type="nucleotide sequence ID" value="XM_003033545.1"/>
</dbReference>
<name>D8PYG1_SCHCM</name>
<protein>
    <submittedName>
        <fullName evidence="2">Uncharacterized protein</fullName>
    </submittedName>
</protein>